<keyword evidence="5" id="KW-0808">Transferase</keyword>
<protein>
    <recommendedName>
        <fullName evidence="11">Sensor-like histidine kinase SenX3</fullName>
        <ecNumber evidence="3">2.7.13.3</ecNumber>
    </recommendedName>
</protein>
<feature type="domain" description="CHASE" evidence="15">
    <location>
        <begin position="132"/>
        <end position="281"/>
    </location>
</feature>
<evidence type="ECO:0000313" key="17">
    <source>
        <dbReference type="Proteomes" id="UP000239209"/>
    </source>
</evidence>
<dbReference type="InterPro" id="IPR003594">
    <property type="entry name" value="HATPase_dom"/>
</dbReference>
<dbReference type="Pfam" id="PF02518">
    <property type="entry name" value="HATPase_c"/>
    <property type="match status" value="1"/>
</dbReference>
<dbReference type="GO" id="GO:0000156">
    <property type="term" value="F:phosphorelay response regulator activity"/>
    <property type="evidence" value="ECO:0007669"/>
    <property type="project" value="TreeGrafter"/>
</dbReference>
<keyword evidence="7" id="KW-0418">Kinase</keyword>
<evidence type="ECO:0000256" key="1">
    <source>
        <dbReference type="ARBA" id="ARBA00000085"/>
    </source>
</evidence>
<proteinExistence type="predicted"/>
<gene>
    <name evidence="16" type="ORF">CLV70_10560</name>
</gene>
<comment type="subcellular location">
    <subcellularLocation>
        <location evidence="2">Cell membrane</location>
    </subcellularLocation>
</comment>
<comment type="caution">
    <text evidence="16">The sequence shown here is derived from an EMBL/GenBank/DDBJ whole genome shotgun (WGS) entry which is preliminary data.</text>
</comment>
<dbReference type="GO" id="GO:0000155">
    <property type="term" value="F:phosphorelay sensor kinase activity"/>
    <property type="evidence" value="ECO:0007669"/>
    <property type="project" value="InterPro"/>
</dbReference>
<evidence type="ECO:0000256" key="9">
    <source>
        <dbReference type="ARBA" id="ARBA00023012"/>
    </source>
</evidence>
<dbReference type="AlphaFoldDB" id="A0A2T0S917"/>
<dbReference type="InterPro" id="IPR050351">
    <property type="entry name" value="BphY/WalK/GraS-like"/>
</dbReference>
<evidence type="ECO:0000256" key="12">
    <source>
        <dbReference type="SAM" id="MobiDB-lite"/>
    </source>
</evidence>
<evidence type="ECO:0000256" key="13">
    <source>
        <dbReference type="SAM" id="Phobius"/>
    </source>
</evidence>
<comment type="catalytic activity">
    <reaction evidence="1">
        <text>ATP + protein L-histidine = ADP + protein N-phospho-L-histidine.</text>
        <dbReference type="EC" id="2.7.13.3"/>
    </reaction>
</comment>
<dbReference type="SUPFAM" id="SSF55874">
    <property type="entry name" value="ATPase domain of HSP90 chaperone/DNA topoisomerase II/histidine kinase"/>
    <property type="match status" value="1"/>
</dbReference>
<keyword evidence="8 13" id="KW-1133">Transmembrane helix</keyword>
<dbReference type="CDD" id="cd00082">
    <property type="entry name" value="HisKA"/>
    <property type="match status" value="1"/>
</dbReference>
<dbReference type="SMART" id="SM01079">
    <property type="entry name" value="CHASE"/>
    <property type="match status" value="1"/>
</dbReference>
<dbReference type="Gene3D" id="3.30.450.350">
    <property type="entry name" value="CHASE domain"/>
    <property type="match status" value="1"/>
</dbReference>
<dbReference type="PANTHER" id="PTHR42878:SF15">
    <property type="entry name" value="BACTERIOPHYTOCHROME"/>
    <property type="match status" value="1"/>
</dbReference>
<keyword evidence="10 13" id="KW-0472">Membrane</keyword>
<keyword evidence="6 13" id="KW-0812">Transmembrane</keyword>
<dbReference type="EC" id="2.7.13.3" evidence="3"/>
<dbReference type="GO" id="GO:0007234">
    <property type="term" value="P:osmosensory signaling via phosphorelay pathway"/>
    <property type="evidence" value="ECO:0007669"/>
    <property type="project" value="TreeGrafter"/>
</dbReference>
<dbReference type="EMBL" id="PVZG01000005">
    <property type="protein sequence ID" value="PRY29892.1"/>
    <property type="molecule type" value="Genomic_DNA"/>
</dbReference>
<dbReference type="GO" id="GO:0005886">
    <property type="term" value="C:plasma membrane"/>
    <property type="evidence" value="ECO:0007669"/>
    <property type="project" value="UniProtKB-SubCell"/>
</dbReference>
<keyword evidence="4" id="KW-0597">Phosphoprotein</keyword>
<evidence type="ECO:0000259" key="14">
    <source>
        <dbReference type="PROSITE" id="PS50109"/>
    </source>
</evidence>
<dbReference type="Proteomes" id="UP000239209">
    <property type="component" value="Unassembled WGS sequence"/>
</dbReference>
<dbReference type="SMART" id="SM00388">
    <property type="entry name" value="HisKA"/>
    <property type="match status" value="1"/>
</dbReference>
<name>A0A2T0S917_9ACTN</name>
<reference evidence="16 17" key="1">
    <citation type="submission" date="2018-03" db="EMBL/GenBank/DDBJ databases">
        <title>Genomic Encyclopedia of Archaeal and Bacterial Type Strains, Phase II (KMG-II): from individual species to whole genera.</title>
        <authorList>
            <person name="Goeker M."/>
        </authorList>
    </citation>
    <scope>NUCLEOTIDE SEQUENCE [LARGE SCALE GENOMIC DNA]</scope>
    <source>
        <strain evidence="16 17">DSM 45348</strain>
    </source>
</reference>
<dbReference type="InterPro" id="IPR042240">
    <property type="entry name" value="CHASE_sf"/>
</dbReference>
<evidence type="ECO:0000313" key="16">
    <source>
        <dbReference type="EMBL" id="PRY29892.1"/>
    </source>
</evidence>
<accession>A0A2T0S917</accession>
<feature type="transmembrane region" description="Helical" evidence="13">
    <location>
        <begin position="299"/>
        <end position="320"/>
    </location>
</feature>
<evidence type="ECO:0000256" key="11">
    <source>
        <dbReference type="ARBA" id="ARBA00039401"/>
    </source>
</evidence>
<evidence type="ECO:0000256" key="10">
    <source>
        <dbReference type="ARBA" id="ARBA00023136"/>
    </source>
</evidence>
<dbReference type="FunFam" id="3.30.565.10:FF:000006">
    <property type="entry name" value="Sensor histidine kinase WalK"/>
    <property type="match status" value="1"/>
</dbReference>
<dbReference type="InterPro" id="IPR003661">
    <property type="entry name" value="HisK_dim/P_dom"/>
</dbReference>
<keyword evidence="17" id="KW-1185">Reference proteome</keyword>
<dbReference type="Gene3D" id="1.10.287.130">
    <property type="match status" value="1"/>
</dbReference>
<evidence type="ECO:0000256" key="5">
    <source>
        <dbReference type="ARBA" id="ARBA00022679"/>
    </source>
</evidence>
<evidence type="ECO:0000256" key="4">
    <source>
        <dbReference type="ARBA" id="ARBA00022553"/>
    </source>
</evidence>
<dbReference type="SMART" id="SM00387">
    <property type="entry name" value="HATPase_c"/>
    <property type="match status" value="1"/>
</dbReference>
<dbReference type="InterPro" id="IPR036890">
    <property type="entry name" value="HATPase_C_sf"/>
</dbReference>
<keyword evidence="9" id="KW-0902">Two-component regulatory system</keyword>
<dbReference type="SUPFAM" id="SSF47384">
    <property type="entry name" value="Homodimeric domain of signal transducing histidine kinase"/>
    <property type="match status" value="1"/>
</dbReference>
<dbReference type="GO" id="GO:0030295">
    <property type="term" value="F:protein kinase activator activity"/>
    <property type="evidence" value="ECO:0007669"/>
    <property type="project" value="TreeGrafter"/>
</dbReference>
<dbReference type="InterPro" id="IPR006189">
    <property type="entry name" value="CHASE_dom"/>
</dbReference>
<evidence type="ECO:0000256" key="2">
    <source>
        <dbReference type="ARBA" id="ARBA00004236"/>
    </source>
</evidence>
<feature type="domain" description="Histidine kinase" evidence="14">
    <location>
        <begin position="364"/>
        <end position="574"/>
    </location>
</feature>
<dbReference type="Pfam" id="PF03924">
    <property type="entry name" value="CHASE"/>
    <property type="match status" value="1"/>
</dbReference>
<dbReference type="InterPro" id="IPR005467">
    <property type="entry name" value="His_kinase_dom"/>
</dbReference>
<dbReference type="PROSITE" id="PS50839">
    <property type="entry name" value="CHASE"/>
    <property type="match status" value="1"/>
</dbReference>
<dbReference type="Pfam" id="PF00512">
    <property type="entry name" value="HisKA"/>
    <property type="match status" value="1"/>
</dbReference>
<dbReference type="InterPro" id="IPR036097">
    <property type="entry name" value="HisK_dim/P_sf"/>
</dbReference>
<evidence type="ECO:0000256" key="7">
    <source>
        <dbReference type="ARBA" id="ARBA00022777"/>
    </source>
</evidence>
<evidence type="ECO:0000259" key="15">
    <source>
        <dbReference type="PROSITE" id="PS50839"/>
    </source>
</evidence>
<organism evidence="16 17">
    <name type="scientific">Pseudosporangium ferrugineum</name>
    <dbReference type="NCBI Taxonomy" id="439699"/>
    <lineage>
        <taxon>Bacteria</taxon>
        <taxon>Bacillati</taxon>
        <taxon>Actinomycetota</taxon>
        <taxon>Actinomycetes</taxon>
        <taxon>Micromonosporales</taxon>
        <taxon>Micromonosporaceae</taxon>
        <taxon>Pseudosporangium</taxon>
    </lineage>
</organism>
<feature type="region of interest" description="Disordered" evidence="12">
    <location>
        <begin position="578"/>
        <end position="603"/>
    </location>
</feature>
<evidence type="ECO:0000256" key="3">
    <source>
        <dbReference type="ARBA" id="ARBA00012438"/>
    </source>
</evidence>
<sequence>MLVLALVVALGLIGTVLAAVALRHAEQDRRARALSQQTGMVGQVVTGEMRRYSTSLSDLAAAIGAQSRLEAPEFTAITAPVDRQRLPGASGVGFVVPTPADRVAETQAYWRARGVPVTLRPSPAALGSHRFLVLSHSIDGTEPPLGLDLAASVEATEAMRIAEESHGVATSRTYRLLKDASLPPEQRQLSFVLAAPVYSTSPDAADTGQLRGWVTMGLRGRDFLHEAIGAAAKDTVAVTLSDVTSGDPLPVASWEPRVPMDNAVGSRQVPVAVPQRSWALTVQATRRLLAGDDDLHLEAGAWVTGIVITALLAALTATVIGSRDRALRRVDAATSALRTDIARREEVEQQLRRREAELVGFAGIVAHDLRSPLARVLGYADFLRDEAADRLDPEHRVFLDRLHGGAQRMQALIDDLLDYATADNRRIARVPVDLQRLAGEVAREQAGDGEVTVTRLPVVEGDPTMLRQVLDNLIGNAIKYTAPGVRPMVRVGCRPDGNDQWRIDVTDNGIGIPEEDRANVFTAFARARGSEDYPGTGLGLAIVARIVERHHGRTGVEAAPGGGSVLWFTLPAMAAIAPDGDDDGGAEAAEAARVAQPMQPSSP</sequence>
<dbReference type="PROSITE" id="PS50109">
    <property type="entry name" value="HIS_KIN"/>
    <property type="match status" value="1"/>
</dbReference>
<dbReference type="PRINTS" id="PR00344">
    <property type="entry name" value="BCTRLSENSOR"/>
</dbReference>
<evidence type="ECO:0000256" key="6">
    <source>
        <dbReference type="ARBA" id="ARBA00022692"/>
    </source>
</evidence>
<dbReference type="Gene3D" id="3.30.565.10">
    <property type="entry name" value="Histidine kinase-like ATPase, C-terminal domain"/>
    <property type="match status" value="1"/>
</dbReference>
<evidence type="ECO:0000256" key="8">
    <source>
        <dbReference type="ARBA" id="ARBA00022989"/>
    </source>
</evidence>
<dbReference type="InterPro" id="IPR004358">
    <property type="entry name" value="Sig_transdc_His_kin-like_C"/>
</dbReference>
<dbReference type="PANTHER" id="PTHR42878">
    <property type="entry name" value="TWO-COMPONENT HISTIDINE KINASE"/>
    <property type="match status" value="1"/>
</dbReference>